<evidence type="ECO:0000313" key="2">
    <source>
        <dbReference type="Proteomes" id="UP001638806"/>
    </source>
</evidence>
<comment type="caution">
    <text evidence="1">The sequence shown here is derived from an EMBL/GenBank/DDBJ whole genome shotgun (WGS) entry which is preliminary data.</text>
</comment>
<evidence type="ECO:0000313" key="1">
    <source>
        <dbReference type="EMBL" id="KAL3959822.1"/>
    </source>
</evidence>
<reference evidence="1" key="1">
    <citation type="submission" date="2024-12" db="EMBL/GenBank/DDBJ databases">
        <title>Comparative genomics and development of molecular markers within Purpureocillium lilacinum and among Purpureocillium species.</title>
        <authorList>
            <person name="Yeh Z.-Y."/>
            <person name="Ni N.-T."/>
            <person name="Lo P.-H."/>
            <person name="Mushyakhwo K."/>
            <person name="Lin C.-F."/>
            <person name="Nai Y.-S."/>
        </authorList>
    </citation>
    <scope>NUCLEOTIDE SEQUENCE</scope>
    <source>
        <strain evidence="1">NCHU-NPUST-175</strain>
    </source>
</reference>
<protein>
    <submittedName>
        <fullName evidence="1">Uncharacterized protein</fullName>
    </submittedName>
</protein>
<proteinExistence type="predicted"/>
<keyword evidence="2" id="KW-1185">Reference proteome</keyword>
<organism evidence="1 2">
    <name type="scientific">Purpureocillium lilacinum</name>
    <name type="common">Paecilomyces lilacinus</name>
    <dbReference type="NCBI Taxonomy" id="33203"/>
    <lineage>
        <taxon>Eukaryota</taxon>
        <taxon>Fungi</taxon>
        <taxon>Dikarya</taxon>
        <taxon>Ascomycota</taxon>
        <taxon>Pezizomycotina</taxon>
        <taxon>Sordariomycetes</taxon>
        <taxon>Hypocreomycetidae</taxon>
        <taxon>Hypocreales</taxon>
        <taxon>Ophiocordycipitaceae</taxon>
        <taxon>Purpureocillium</taxon>
    </lineage>
</organism>
<accession>A0ACC4DV84</accession>
<dbReference type="Proteomes" id="UP001638806">
    <property type="component" value="Unassembled WGS sequence"/>
</dbReference>
<dbReference type="EMBL" id="JBGNUJ010000004">
    <property type="protein sequence ID" value="KAL3959822.1"/>
    <property type="molecule type" value="Genomic_DNA"/>
</dbReference>
<name>A0ACC4DV84_PURLI</name>
<gene>
    <name evidence="1" type="ORF">ACCO45_004939</name>
</gene>
<sequence>MEAKIEATAVPARALCVFFGHVGTRCCAVPGAAVQSPAKQGGLGTAMRCYRDAPRTYERVRAETRPQHLVPAPPPFPGLCWLSETQRRFKWPAKLGATGSLSPLGHGSSHARASELDRQRRVCVNTCSPPRAASRAGGALPMGPAVDGAAGEIAGPGLALALALALAGIAAANGFWSGSVAFGAATYVRRKPVIARSPSGGAPVSRPPAVMPSYESAQGNYAAAREAANTTLLRCLAAIVAVASWTPSGGTLVEDRRVHARSVRRSEVLDAGGESHLAAPIQRVGTAVAGTAVLARLQSGSWDVLEPLESFLGGMTSR</sequence>